<dbReference type="PIRSF" id="PIRSF021438">
    <property type="entry name" value="DltD"/>
    <property type="match status" value="1"/>
</dbReference>
<gene>
    <name evidence="3" type="primary">dltD</name>
    <name evidence="3" type="ORF">F0161_04910</name>
</gene>
<dbReference type="AlphaFoldDB" id="A0A5P1X0B3"/>
<dbReference type="Proteomes" id="UP000325295">
    <property type="component" value="Chromosome"/>
</dbReference>
<accession>A0A5P1X0B3</accession>
<proteinExistence type="inferred from homology"/>
<protein>
    <recommendedName>
        <fullName evidence="1">Protein DltD</fullName>
    </recommendedName>
</protein>
<comment type="similarity">
    <text evidence="1">Belongs to the DltD family.</text>
</comment>
<dbReference type="Pfam" id="PF04914">
    <property type="entry name" value="DltD"/>
    <property type="match status" value="1"/>
</dbReference>
<keyword evidence="1 2" id="KW-0472">Membrane</keyword>
<feature type="transmembrane region" description="Helical" evidence="2">
    <location>
        <begin position="7"/>
        <end position="28"/>
    </location>
</feature>
<evidence type="ECO:0000313" key="4">
    <source>
        <dbReference type="Proteomes" id="UP000325295"/>
    </source>
</evidence>
<sequence>MSVKKKLWNIFGPIITAGLLVFIAFFAANQFVSVNKATEKRAAVSLSSNVYKGSVIKSAALKDGYVPFFGSSELSRMDPFHPASMAQKYHRNYRPFLLGNPGTQSLSHLMQMQGMKSQIKNKKVVFIISPQWFTKQGQVPQAYNFYNSPIGTIKWIKSATNSSMTRYTAKRILAMNVSGNSGAIHQSLENLADGKKVTAMQKMQLNMSESGLTAEDKLFSAFVSGKNEAKISRDQAKLPKQYDFAKLTKTANHLAAQQSNDNPFGISNSFFKKRLAKGHKLEKLEGSQTEINYLQSPEYADFELILAQFAKWHVDPIFVITPVNQKWVQYTGLSDEMYQKADQKIKYQLSSQGFNHVVDLSADGGKKYFMEDTIHLGWNGWLAMNQKVAPFLEQKQAQPKYQIQSRFISNQWQQAE</sequence>
<reference evidence="3 4" key="1">
    <citation type="submission" date="2019-09" db="EMBL/GenBank/DDBJ databases">
        <title>Complete Genome Sequence of Lactobacillus nenjiangensis SH-Y15, isolated from sauerkraut.</title>
        <authorList>
            <person name="Yang H."/>
        </authorList>
    </citation>
    <scope>NUCLEOTIDE SEQUENCE [LARGE SCALE GENOMIC DNA]</scope>
    <source>
        <strain evidence="3 4">SH-Y15</strain>
    </source>
</reference>
<evidence type="ECO:0000313" key="3">
    <source>
        <dbReference type="EMBL" id="QER67256.1"/>
    </source>
</evidence>
<evidence type="ECO:0000256" key="1">
    <source>
        <dbReference type="PIRNR" id="PIRNR021438"/>
    </source>
</evidence>
<comment type="pathway">
    <text evidence="1">Cell wall biogenesis; lipoteichoic acid biosynthesis.</text>
</comment>
<organism evidence="3 4">
    <name type="scientific">Paucilactobacillus nenjiangensis</name>
    <dbReference type="NCBI Taxonomy" id="1296540"/>
    <lineage>
        <taxon>Bacteria</taxon>
        <taxon>Bacillati</taxon>
        <taxon>Bacillota</taxon>
        <taxon>Bacilli</taxon>
        <taxon>Lactobacillales</taxon>
        <taxon>Lactobacillaceae</taxon>
        <taxon>Paucilactobacillus</taxon>
    </lineage>
</organism>
<keyword evidence="4" id="KW-1185">Reference proteome</keyword>
<dbReference type="PANTHER" id="PTHR40039">
    <property type="entry name" value="PROTEIN DLTD"/>
    <property type="match status" value="1"/>
</dbReference>
<dbReference type="KEGG" id="lnn:F0161_04910"/>
<dbReference type="PANTHER" id="PTHR40039:SF1">
    <property type="entry name" value="PROTEIN DLTD"/>
    <property type="match status" value="1"/>
</dbReference>
<dbReference type="InterPro" id="IPR006998">
    <property type="entry name" value="DltD"/>
</dbReference>
<dbReference type="UniPathway" id="UPA00556"/>
<dbReference type="RefSeq" id="WP_150203892.1">
    <property type="nucleotide sequence ID" value="NZ_CAUQTN010000038.1"/>
</dbReference>
<dbReference type="NCBIfam" id="TIGR04092">
    <property type="entry name" value="LTA_DltD"/>
    <property type="match status" value="1"/>
</dbReference>
<keyword evidence="2" id="KW-1133">Transmembrane helix</keyword>
<evidence type="ECO:0000256" key="2">
    <source>
        <dbReference type="SAM" id="Phobius"/>
    </source>
</evidence>
<keyword evidence="2" id="KW-0812">Transmembrane</keyword>
<dbReference type="InterPro" id="IPR023896">
    <property type="entry name" value="LTA_DltD"/>
</dbReference>
<name>A0A5P1X0B3_9LACO</name>
<dbReference type="OrthoDB" id="1700484at2"/>
<dbReference type="EMBL" id="CP043939">
    <property type="protein sequence ID" value="QER67256.1"/>
    <property type="molecule type" value="Genomic_DNA"/>
</dbReference>
<keyword evidence="1" id="KW-1003">Cell membrane</keyword>
<dbReference type="GO" id="GO:0005886">
    <property type="term" value="C:plasma membrane"/>
    <property type="evidence" value="ECO:0007669"/>
    <property type="project" value="UniProtKB-UniRule"/>
</dbReference>
<dbReference type="GO" id="GO:0070395">
    <property type="term" value="P:lipoteichoic acid biosynthetic process"/>
    <property type="evidence" value="ECO:0007669"/>
    <property type="project" value="UniProtKB-UniRule"/>
</dbReference>